<keyword evidence="1 2" id="KW-0694">RNA-binding</keyword>
<dbReference type="InterPro" id="IPR012677">
    <property type="entry name" value="Nucleotide-bd_a/b_plait_sf"/>
</dbReference>
<dbReference type="PROSITE" id="PS50102">
    <property type="entry name" value="RRM"/>
    <property type="match status" value="2"/>
</dbReference>
<organism evidence="5 6">
    <name type="scientific">Nepenthes gracilis</name>
    <name type="common">Slender pitcher plant</name>
    <dbReference type="NCBI Taxonomy" id="150966"/>
    <lineage>
        <taxon>Eukaryota</taxon>
        <taxon>Viridiplantae</taxon>
        <taxon>Streptophyta</taxon>
        <taxon>Embryophyta</taxon>
        <taxon>Tracheophyta</taxon>
        <taxon>Spermatophyta</taxon>
        <taxon>Magnoliopsida</taxon>
        <taxon>eudicotyledons</taxon>
        <taxon>Gunneridae</taxon>
        <taxon>Pentapetalae</taxon>
        <taxon>Caryophyllales</taxon>
        <taxon>Nepenthaceae</taxon>
        <taxon>Nepenthes</taxon>
    </lineage>
</organism>
<dbReference type="PANTHER" id="PTHR48024">
    <property type="entry name" value="GEO13361P1-RELATED"/>
    <property type="match status" value="1"/>
</dbReference>
<dbReference type="Gene3D" id="3.30.70.330">
    <property type="match status" value="2"/>
</dbReference>
<comment type="caution">
    <text evidence="5">The sequence shown here is derived from an EMBL/GenBank/DDBJ whole genome shotgun (WGS) entry which is preliminary data.</text>
</comment>
<evidence type="ECO:0000256" key="1">
    <source>
        <dbReference type="ARBA" id="ARBA00022884"/>
    </source>
</evidence>
<dbReference type="FunFam" id="3.30.70.330:FF:000529">
    <property type="entry name" value="UBP1-associated protein 2C isoform A"/>
    <property type="match status" value="1"/>
</dbReference>
<dbReference type="EMBL" id="BSYO01000005">
    <property type="protein sequence ID" value="GMH05502.1"/>
    <property type="molecule type" value="Genomic_DNA"/>
</dbReference>
<feature type="transmembrane region" description="Helical" evidence="3">
    <location>
        <begin position="449"/>
        <end position="466"/>
    </location>
</feature>
<name>A0AAD3XI71_NEPGR</name>
<accession>A0AAD3XI71</accession>
<dbReference type="AlphaFoldDB" id="A0AAD3XI71"/>
<feature type="domain" description="RRM" evidence="4">
    <location>
        <begin position="160"/>
        <end position="248"/>
    </location>
</feature>
<dbReference type="Pfam" id="PF00076">
    <property type="entry name" value="RRM_1"/>
    <property type="match status" value="2"/>
</dbReference>
<dbReference type="InterPro" id="IPR000504">
    <property type="entry name" value="RRM_dom"/>
</dbReference>
<keyword evidence="3" id="KW-0472">Membrane</keyword>
<dbReference type="GO" id="GO:0005634">
    <property type="term" value="C:nucleus"/>
    <property type="evidence" value="ECO:0007669"/>
    <property type="project" value="TreeGrafter"/>
</dbReference>
<evidence type="ECO:0000256" key="2">
    <source>
        <dbReference type="PROSITE-ProRule" id="PRU00176"/>
    </source>
</evidence>
<keyword evidence="3" id="KW-0812">Transmembrane</keyword>
<dbReference type="Proteomes" id="UP001279734">
    <property type="component" value="Unassembled WGS sequence"/>
</dbReference>
<evidence type="ECO:0000256" key="3">
    <source>
        <dbReference type="SAM" id="Phobius"/>
    </source>
</evidence>
<dbReference type="InterPro" id="IPR035979">
    <property type="entry name" value="RBD_domain_sf"/>
</dbReference>
<evidence type="ECO:0000259" key="4">
    <source>
        <dbReference type="PROSITE" id="PS50102"/>
    </source>
</evidence>
<dbReference type="PANTHER" id="PTHR48024:SF25">
    <property type="entry name" value="UBP1-ASSOCIATED PROTEIN 2C"/>
    <property type="match status" value="1"/>
</dbReference>
<dbReference type="InterPro" id="IPR050886">
    <property type="entry name" value="RNA-binding_reg"/>
</dbReference>
<dbReference type="SMART" id="SM00360">
    <property type="entry name" value="RRM"/>
    <property type="match status" value="2"/>
</dbReference>
<dbReference type="GO" id="GO:0003723">
    <property type="term" value="F:RNA binding"/>
    <property type="evidence" value="ECO:0007669"/>
    <property type="project" value="UniProtKB-UniRule"/>
</dbReference>
<gene>
    <name evidence="5" type="ORF">Nepgr_007342</name>
</gene>
<proteinExistence type="predicted"/>
<sequence length="475" mass="50630">MDPSKKRKAEENGIAAPLSETLTSEDACKLIEPFTQVQLVSILQDAVFRHPDVLSAVRSIADADPARRKLFVRGLGGETTTDSLRSLFSSYGDLEEAVVITDKTTGKSKGYGFVTFKHADGALLALKQPSKRIDGRMTVTHLAAAGMSSGGPNSEDVAARKIYVGNIPFELPAERLLDHFAVYGEIEEGPLGFDKHPGKLKGFAFFVYKTEEGAKASLIEPVKNIDGHQLVCKLAVDGKKGKLTTQNSVPGGEVGGERMGGLVTNSVPGSMNPQFGGPAMGSFGGYGTGTHQAPPLGLGHQVSMTSMGGPTLGSAVSPVPVGGYGGSGMGGGSYGGLQFGGTGTVRLDFRRSTSILHHRQLLKVHLGECIRECHPITEVYDSFLGAVAINGCGDFVIADNEMFRLIKWTAVHVLLLGVLACNFASNMMVWSQFTGLEFTHSTFLTSDTSNMMILYYGFLSTIILLIDERYDLPAL</sequence>
<dbReference type="SUPFAM" id="SSF54928">
    <property type="entry name" value="RNA-binding domain, RBD"/>
    <property type="match status" value="2"/>
</dbReference>
<keyword evidence="6" id="KW-1185">Reference proteome</keyword>
<feature type="transmembrane region" description="Helical" evidence="3">
    <location>
        <begin position="410"/>
        <end position="429"/>
    </location>
</feature>
<feature type="domain" description="RRM" evidence="4">
    <location>
        <begin position="68"/>
        <end position="145"/>
    </location>
</feature>
<keyword evidence="3" id="KW-1133">Transmembrane helix</keyword>
<evidence type="ECO:0000313" key="6">
    <source>
        <dbReference type="Proteomes" id="UP001279734"/>
    </source>
</evidence>
<evidence type="ECO:0000313" key="5">
    <source>
        <dbReference type="EMBL" id="GMH05502.1"/>
    </source>
</evidence>
<protein>
    <recommendedName>
        <fullName evidence="4">RRM domain-containing protein</fullName>
    </recommendedName>
</protein>
<reference evidence="5" key="1">
    <citation type="submission" date="2023-05" db="EMBL/GenBank/DDBJ databases">
        <title>Nepenthes gracilis genome sequencing.</title>
        <authorList>
            <person name="Fukushima K."/>
        </authorList>
    </citation>
    <scope>NUCLEOTIDE SEQUENCE</scope>
    <source>
        <strain evidence="5">SING2019-196</strain>
    </source>
</reference>